<dbReference type="InterPro" id="IPR013087">
    <property type="entry name" value="Znf_C2H2_type"/>
</dbReference>
<evidence type="ECO:0000313" key="2">
    <source>
        <dbReference type="EMBL" id="MCW4136573.1"/>
    </source>
</evidence>
<dbReference type="AlphaFoldDB" id="A0A5P0XEP5"/>
<reference evidence="2" key="1">
    <citation type="submission" date="2022-11" db="EMBL/GenBank/DDBJ databases">
        <title>Genomic repertoires linked with pathogenic potency of arthritogenic Prevotella copri isolated from the gut of rheumatoid arthritis patients.</title>
        <authorList>
            <person name="Nii T."/>
            <person name="Maeda Y."/>
            <person name="Motooka D."/>
            <person name="Naito M."/>
            <person name="Matsumoto Y."/>
            <person name="Ogawa T."/>
            <person name="Oguro-Igashira E."/>
            <person name="Kishikawa T."/>
            <person name="Yamashita M."/>
            <person name="Koizumi S."/>
            <person name="Kurakawa T."/>
            <person name="Okumura R."/>
            <person name="Kayama H."/>
            <person name="Murakami M."/>
            <person name="Sakaguchi T."/>
            <person name="Das B."/>
            <person name="Nakamura S."/>
            <person name="Okada Y."/>
            <person name="Kumanogoh A."/>
            <person name="Takeda K."/>
        </authorList>
    </citation>
    <scope>NUCLEOTIDE SEQUENCE</scope>
    <source>
        <strain evidence="2">H105_2-2</strain>
    </source>
</reference>
<evidence type="ECO:0000259" key="1">
    <source>
        <dbReference type="PROSITE" id="PS50157"/>
    </source>
</evidence>
<feature type="domain" description="C2H2-type" evidence="1">
    <location>
        <begin position="268"/>
        <end position="293"/>
    </location>
</feature>
<dbReference type="PROSITE" id="PS00028">
    <property type="entry name" value="ZINC_FINGER_C2H2_1"/>
    <property type="match status" value="1"/>
</dbReference>
<gene>
    <name evidence="2" type="ORF">ONT01_02040</name>
</gene>
<accession>A0A5P0XEP5</accession>
<dbReference type="RefSeq" id="WP_153073782.1">
    <property type="nucleotide sequence ID" value="NZ_JAPDUO010000014.1"/>
</dbReference>
<name>A0A5P0XEP5_9BACT</name>
<protein>
    <recommendedName>
        <fullName evidence="1">C2H2-type domain-containing protein</fullName>
    </recommendedName>
</protein>
<dbReference type="PROSITE" id="PS50157">
    <property type="entry name" value="ZINC_FINGER_C2H2_2"/>
    <property type="match status" value="1"/>
</dbReference>
<comment type="caution">
    <text evidence="2">The sequence shown here is derived from an EMBL/GenBank/DDBJ whole genome shotgun (WGS) entry which is preliminary data.</text>
</comment>
<organism evidence="2 3">
    <name type="scientific">Segatella copri</name>
    <dbReference type="NCBI Taxonomy" id="165179"/>
    <lineage>
        <taxon>Bacteria</taxon>
        <taxon>Pseudomonadati</taxon>
        <taxon>Bacteroidota</taxon>
        <taxon>Bacteroidia</taxon>
        <taxon>Bacteroidales</taxon>
        <taxon>Prevotellaceae</taxon>
        <taxon>Segatella</taxon>
    </lineage>
</organism>
<proteinExistence type="predicted"/>
<evidence type="ECO:0000313" key="3">
    <source>
        <dbReference type="Proteomes" id="UP001208620"/>
    </source>
</evidence>
<dbReference type="EMBL" id="JAPDVD010000001">
    <property type="protein sequence ID" value="MCW4136573.1"/>
    <property type="molecule type" value="Genomic_DNA"/>
</dbReference>
<dbReference type="Proteomes" id="UP001208620">
    <property type="component" value="Unassembled WGS sequence"/>
</dbReference>
<sequence>MNVKYLKVIIFGLAMGFWVYTKLDTPTSNHTSAFEGFSYERSAFSHKTKVEVDHDIEYVRDLLDSCGYAKYTNSRFGFSVKYPDCFVKGEEPLNGDGCGFSMKYGITFSVWGIYNVNDETIQEYYENDTDLAAATYHVQKGNWFVISGKTKDGKIFYKKVVLMKGDAEGGTYVTFYLLFPKKFNDVMADFIKYEAKNFNPKYEGGYKHRQQEEDELDDPLKNLQIEVQRQPAVKQNGLTRDQQIALMFLMLAASSEESGNGGDQQNECVCGTCGLSFSNSGDLRSHQNAAHDY</sequence>